<dbReference type="InterPro" id="IPR042241">
    <property type="entry name" value="GCP_C_sf"/>
</dbReference>
<comment type="subcellular location">
    <subcellularLocation>
        <location evidence="1">Cytoplasm</location>
        <location evidence="1">Cytoskeleton</location>
    </subcellularLocation>
</comment>
<dbReference type="AlphaFoldDB" id="A0A485LJW3"/>
<dbReference type="Pfam" id="PF04130">
    <property type="entry name" value="GCP_C_terminal"/>
    <property type="match status" value="1"/>
</dbReference>
<dbReference type="PANTHER" id="PTHR19302:SF14">
    <property type="entry name" value="GAMMA-TUBULIN COMPLEX COMPONENT 3"/>
    <property type="match status" value="1"/>
</dbReference>
<gene>
    <name evidence="10" type="primary">Aste57867_22232</name>
    <name evidence="9" type="ORF">As57867_022163</name>
    <name evidence="10" type="ORF">ASTE57867_22232</name>
</gene>
<dbReference type="GO" id="GO:0031122">
    <property type="term" value="P:cytoplasmic microtubule organization"/>
    <property type="evidence" value="ECO:0007669"/>
    <property type="project" value="TreeGrafter"/>
</dbReference>
<evidence type="ECO:0000313" key="9">
    <source>
        <dbReference type="EMBL" id="KAF0685915.1"/>
    </source>
</evidence>
<dbReference type="GO" id="GO:0000278">
    <property type="term" value="P:mitotic cell cycle"/>
    <property type="evidence" value="ECO:0007669"/>
    <property type="project" value="TreeGrafter"/>
</dbReference>
<reference evidence="10 11" key="1">
    <citation type="submission" date="2019-03" db="EMBL/GenBank/DDBJ databases">
        <authorList>
            <person name="Gaulin E."/>
            <person name="Dumas B."/>
        </authorList>
    </citation>
    <scope>NUCLEOTIDE SEQUENCE [LARGE SCALE GENOMIC DNA]</scope>
    <source>
        <strain evidence="10">CBS 568.67</strain>
    </source>
</reference>
<evidence type="ECO:0000313" key="10">
    <source>
        <dbReference type="EMBL" id="VFT98899.1"/>
    </source>
</evidence>
<dbReference type="GO" id="GO:0000922">
    <property type="term" value="C:spindle pole"/>
    <property type="evidence" value="ECO:0007669"/>
    <property type="project" value="InterPro"/>
</dbReference>
<keyword evidence="4" id="KW-0493">Microtubule</keyword>
<keyword evidence="3" id="KW-0963">Cytoplasm</keyword>
<evidence type="ECO:0000256" key="3">
    <source>
        <dbReference type="ARBA" id="ARBA00022490"/>
    </source>
</evidence>
<evidence type="ECO:0000256" key="1">
    <source>
        <dbReference type="ARBA" id="ARBA00004245"/>
    </source>
</evidence>
<reference evidence="9" key="2">
    <citation type="submission" date="2019-06" db="EMBL/GenBank/DDBJ databases">
        <title>Genomics analysis of Aphanomyces spp. identifies a new class of oomycete effector associated with host adaptation.</title>
        <authorList>
            <person name="Gaulin E."/>
        </authorList>
    </citation>
    <scope>NUCLEOTIDE SEQUENCE</scope>
    <source>
        <strain evidence="9">CBS 578.67</strain>
    </source>
</reference>
<dbReference type="GO" id="GO:0005874">
    <property type="term" value="C:microtubule"/>
    <property type="evidence" value="ECO:0007669"/>
    <property type="project" value="UniProtKB-KW"/>
</dbReference>
<dbReference type="GO" id="GO:0000930">
    <property type="term" value="C:gamma-tubulin complex"/>
    <property type="evidence" value="ECO:0007669"/>
    <property type="project" value="TreeGrafter"/>
</dbReference>
<dbReference type="GO" id="GO:0051321">
    <property type="term" value="P:meiotic cell cycle"/>
    <property type="evidence" value="ECO:0007669"/>
    <property type="project" value="TreeGrafter"/>
</dbReference>
<proteinExistence type="inferred from homology"/>
<dbReference type="Proteomes" id="UP000332933">
    <property type="component" value="Unassembled WGS sequence"/>
</dbReference>
<comment type="similarity">
    <text evidence="2">Belongs to the TUBGCP family.</text>
</comment>
<evidence type="ECO:0000259" key="8">
    <source>
        <dbReference type="Pfam" id="PF17681"/>
    </source>
</evidence>
<keyword evidence="11" id="KW-1185">Reference proteome</keyword>
<accession>A0A485LJW3</accession>
<sequence>MDVPQLVEALVTAVHGAPNAPLTSLSLRILSSRYGNTHDVEHRANDMLGVTQKITRHLKETPAGFDPKLAVQRFETLHQDFLTHAMLHKKAAVLTLLLRLSLDTDSTTLYVPSLPPPSRKESPKHTEKTSAVDPSIVPPPPTTTTTWQDKHMQQEAYRAACRTKDASAVEIPESVLLQEVLYAFQGIDSKYVFYNPAIERFEVARHVGVSLRTFPSPSIFILSPRAAVRDLIRKLTEVGWLYARVQHYLGRAMSDGGVVSQSFCHALKSELSDFYRLIAILSAQVDMDADKYPLPDADATAPELTLKRLVVWTQDPLDRLRVMAALVDSVDGLQGGALASGIHKYMEHGDPFVRQFIETLLNQVATPILKMIQQWTLEGSLEDLHEEFFVACDQSVGDDQLWRHKYSLRWSMLPQFISREVANTIFVMGKSINFIRTCCGDSEWVMDAQLRTDNLTFDHWMEFQQWITAAAKETNGYVTKLLLGKYQLLEHCRALKQYLLLGQGDFIQYLMDLLQPELSKRATQVYRHNLMNVLETALNASNAKYETNDILARLDVKLHQASAGEEGWDVFALHYKLQAPLNTVIPDSTMSEYLRMFSFLFKVKRVEYSLSTCWGRDMNLVHLISNKLPHAWAVMHRGNLLRSEMIHFTTNLHNYMMFEVLEASWHTLVKDLQHATHLDGLLDAHAAYLQRIQSNAFMGDANQGLLLALKGIFETILTFSKIQETIYLTAVNEVQVVARQARQSQTTWGITDDTPRPTSALDAQGALVLQMQSIAAKYNTQFVAFLDLLKEQALGSDNLPYLTFRLDFNEYYRKGSRAN</sequence>
<evidence type="ECO:0000256" key="2">
    <source>
        <dbReference type="ARBA" id="ARBA00010337"/>
    </source>
</evidence>
<dbReference type="PANTHER" id="PTHR19302">
    <property type="entry name" value="GAMMA TUBULIN COMPLEX PROTEIN"/>
    <property type="match status" value="1"/>
</dbReference>
<dbReference type="InterPro" id="IPR040457">
    <property type="entry name" value="GCP_C"/>
</dbReference>
<dbReference type="GO" id="GO:0051011">
    <property type="term" value="F:microtubule minus-end binding"/>
    <property type="evidence" value="ECO:0007669"/>
    <property type="project" value="TreeGrafter"/>
</dbReference>
<evidence type="ECO:0000256" key="4">
    <source>
        <dbReference type="ARBA" id="ARBA00022701"/>
    </source>
</evidence>
<protein>
    <submittedName>
        <fullName evidence="10">Aste57867_22232 protein</fullName>
    </submittedName>
</protein>
<dbReference type="Gene3D" id="1.20.120.1900">
    <property type="entry name" value="Gamma-tubulin complex, C-terminal domain"/>
    <property type="match status" value="1"/>
</dbReference>
<evidence type="ECO:0000256" key="5">
    <source>
        <dbReference type="ARBA" id="ARBA00023212"/>
    </source>
</evidence>
<evidence type="ECO:0000259" key="7">
    <source>
        <dbReference type="Pfam" id="PF04130"/>
    </source>
</evidence>
<feature type="domain" description="Gamma tubulin complex component C-terminal" evidence="7">
    <location>
        <begin position="488"/>
        <end position="812"/>
    </location>
</feature>
<feature type="domain" description="Gamma tubulin complex component protein N-terminal" evidence="8">
    <location>
        <begin position="177"/>
        <end position="485"/>
    </location>
</feature>
<dbReference type="GO" id="GO:0051225">
    <property type="term" value="P:spindle assembly"/>
    <property type="evidence" value="ECO:0007669"/>
    <property type="project" value="TreeGrafter"/>
</dbReference>
<feature type="compositionally biased region" description="Basic and acidic residues" evidence="6">
    <location>
        <begin position="118"/>
        <end position="130"/>
    </location>
</feature>
<dbReference type="EMBL" id="VJMH01007024">
    <property type="protein sequence ID" value="KAF0685915.1"/>
    <property type="molecule type" value="Genomic_DNA"/>
</dbReference>
<keyword evidence="5" id="KW-0206">Cytoskeleton</keyword>
<dbReference type="OrthoDB" id="5860513at2759"/>
<dbReference type="Pfam" id="PF17681">
    <property type="entry name" value="GCP_N_terminal"/>
    <property type="match status" value="1"/>
</dbReference>
<dbReference type="GO" id="GO:0043015">
    <property type="term" value="F:gamma-tubulin binding"/>
    <property type="evidence" value="ECO:0007669"/>
    <property type="project" value="InterPro"/>
</dbReference>
<evidence type="ECO:0000256" key="6">
    <source>
        <dbReference type="SAM" id="MobiDB-lite"/>
    </source>
</evidence>
<name>A0A485LJW3_9STRA</name>
<dbReference type="InterPro" id="IPR041470">
    <property type="entry name" value="GCP_N"/>
</dbReference>
<feature type="region of interest" description="Disordered" evidence="6">
    <location>
        <begin position="112"/>
        <end position="149"/>
    </location>
</feature>
<evidence type="ECO:0000313" key="11">
    <source>
        <dbReference type="Proteomes" id="UP000332933"/>
    </source>
</evidence>
<dbReference type="InterPro" id="IPR007259">
    <property type="entry name" value="GCP"/>
</dbReference>
<dbReference type="GO" id="GO:0007020">
    <property type="term" value="P:microtubule nucleation"/>
    <property type="evidence" value="ECO:0007669"/>
    <property type="project" value="InterPro"/>
</dbReference>
<dbReference type="EMBL" id="CAADRA010007050">
    <property type="protein sequence ID" value="VFT98899.1"/>
    <property type="molecule type" value="Genomic_DNA"/>
</dbReference>
<organism evidence="10 11">
    <name type="scientific">Aphanomyces stellatus</name>
    <dbReference type="NCBI Taxonomy" id="120398"/>
    <lineage>
        <taxon>Eukaryota</taxon>
        <taxon>Sar</taxon>
        <taxon>Stramenopiles</taxon>
        <taxon>Oomycota</taxon>
        <taxon>Saprolegniomycetes</taxon>
        <taxon>Saprolegniales</taxon>
        <taxon>Verrucalvaceae</taxon>
        <taxon>Aphanomyces</taxon>
    </lineage>
</organism>